<reference evidence="2" key="1">
    <citation type="journal article" date="2017" name="Nat. Commun.">
        <title>The North American bullfrog draft genome provides insight into hormonal regulation of long noncoding RNA.</title>
        <authorList>
            <person name="Hammond S.A."/>
            <person name="Warren R.L."/>
            <person name="Vandervalk B.P."/>
            <person name="Kucuk E."/>
            <person name="Khan H."/>
            <person name="Gibb E.A."/>
            <person name="Pandoh P."/>
            <person name="Kirk H."/>
            <person name="Zhao Y."/>
            <person name="Jones M."/>
            <person name="Mungall A.J."/>
            <person name="Coope R."/>
            <person name="Pleasance S."/>
            <person name="Moore R.A."/>
            <person name="Holt R.A."/>
            <person name="Round J.M."/>
            <person name="Ohora S."/>
            <person name="Walle B.V."/>
            <person name="Veldhoen N."/>
            <person name="Helbing C.C."/>
            <person name="Birol I."/>
        </authorList>
    </citation>
    <scope>NUCLEOTIDE SEQUENCE [LARGE SCALE GENOMIC DNA]</scope>
</reference>
<sequence length="215" mass="22991">GLQAGWTSRDDISLCLLHISALHSRAFSIWERGVASSREMTSSLTARHTSAVFHPHSMVEWRSRASCHRGAPLCSQTPLLQCRRCSGEQRDDIISHCPPCITALLLSLNGPVLSACHQCSVSAHLVALAGMASYNPHQVASDNLQIEPGDMESDNLQMVAGDVASDNLQMVARDVASDNLQMVAGDVASDNLQMVVGDVASDNLQMVAGDVAICK</sequence>
<dbReference type="Proteomes" id="UP000228934">
    <property type="component" value="Unassembled WGS sequence"/>
</dbReference>
<gene>
    <name evidence="1" type="ORF">AB205_0138260</name>
</gene>
<name>A0A2G9QAZ7_AQUCT</name>
<keyword evidence="2" id="KW-1185">Reference proteome</keyword>
<dbReference type="EMBL" id="KZ060481">
    <property type="protein sequence ID" value="PIO12233.1"/>
    <property type="molecule type" value="Genomic_DNA"/>
</dbReference>
<protein>
    <submittedName>
        <fullName evidence="1">Uncharacterized protein</fullName>
    </submittedName>
</protein>
<feature type="non-terminal residue" evidence="1">
    <location>
        <position position="1"/>
    </location>
</feature>
<evidence type="ECO:0000313" key="1">
    <source>
        <dbReference type="EMBL" id="PIO12233.1"/>
    </source>
</evidence>
<accession>A0A2G9QAZ7</accession>
<feature type="non-terminal residue" evidence="1">
    <location>
        <position position="215"/>
    </location>
</feature>
<evidence type="ECO:0000313" key="2">
    <source>
        <dbReference type="Proteomes" id="UP000228934"/>
    </source>
</evidence>
<dbReference type="AlphaFoldDB" id="A0A2G9QAZ7"/>
<organism evidence="1 2">
    <name type="scientific">Aquarana catesbeiana</name>
    <name type="common">American bullfrog</name>
    <name type="synonym">Rana catesbeiana</name>
    <dbReference type="NCBI Taxonomy" id="8400"/>
    <lineage>
        <taxon>Eukaryota</taxon>
        <taxon>Metazoa</taxon>
        <taxon>Chordata</taxon>
        <taxon>Craniata</taxon>
        <taxon>Vertebrata</taxon>
        <taxon>Euteleostomi</taxon>
        <taxon>Amphibia</taxon>
        <taxon>Batrachia</taxon>
        <taxon>Anura</taxon>
        <taxon>Neobatrachia</taxon>
        <taxon>Ranoidea</taxon>
        <taxon>Ranidae</taxon>
        <taxon>Aquarana</taxon>
    </lineage>
</organism>
<proteinExistence type="predicted"/>